<name>A0A6J6NHK3_9ZZZZ</name>
<proteinExistence type="predicted"/>
<gene>
    <name evidence="3" type="ORF">UFOPK2370_00531</name>
</gene>
<dbReference type="PANTHER" id="PTHR33734">
    <property type="entry name" value="LYSM DOMAIN-CONTAINING GPI-ANCHORED PROTEIN 2"/>
    <property type="match status" value="1"/>
</dbReference>
<evidence type="ECO:0000313" key="3">
    <source>
        <dbReference type="EMBL" id="CAB4684304.1"/>
    </source>
</evidence>
<evidence type="ECO:0000259" key="2">
    <source>
        <dbReference type="PROSITE" id="PS51782"/>
    </source>
</evidence>
<feature type="domain" description="LysM" evidence="2">
    <location>
        <begin position="344"/>
        <end position="388"/>
    </location>
</feature>
<feature type="region of interest" description="Disordered" evidence="1">
    <location>
        <begin position="51"/>
        <end position="83"/>
    </location>
</feature>
<feature type="domain" description="LysM" evidence="2">
    <location>
        <begin position="148"/>
        <end position="192"/>
    </location>
</feature>
<feature type="compositionally biased region" description="Basic and acidic residues" evidence="1">
    <location>
        <begin position="57"/>
        <end position="68"/>
    </location>
</feature>
<dbReference type="PANTHER" id="PTHR33734:SF22">
    <property type="entry name" value="MEMBRANE-BOUND LYTIC MUREIN TRANSGLYCOSYLASE D"/>
    <property type="match status" value="1"/>
</dbReference>
<sequence>MNTISLYGYQVVILDEPSNSANWHIKQFGYIGYGQPFGNILKNISHRLKSATPQRLKGKEPARWHDIGEASMNNDGDETKRGQDPKKVALALATLPITIIGSITPDFASASEIQDLSPDTQKPDGNQEDATQTAQAGAQPPRTLSKQSVYEVLPGDTLPTIAKKFSLGVSELMRINDLNDSSLVMPGQILRLVDNAVQPSVIEKTLGPVNHKVQQGETLAQIAKRYSIKLPALLALNQLKERSLIFPGQVLTLRSVNPVSSTEPSRAAKEHLVAGGETLTQIAKRHNISLASLLKANRLTKTSLIFVGQRLEVPTPSEAASTENQSSVTGNTVGKPTSICLFHGFHKIKAGETISKLASVFGVSTQALLSANKLSQNSTIYIGQKLVIPGVHNALNCPKLTALTDEMRQNAETIISIGRQLKVGDYGIVIALATAMQESSLRNISFGDRDSIGLFQQRPSAGWGSKSQIMKPDYSIRAFFGGNGSPNRPGTRGLLDVANWKAMPLTQAAQTVQISAFPLAYAKWEPSAWNWLAELDGLEDS</sequence>
<accession>A0A6J6NHK3</accession>
<dbReference type="AlphaFoldDB" id="A0A6J6NHK3"/>
<reference evidence="3" key="1">
    <citation type="submission" date="2020-05" db="EMBL/GenBank/DDBJ databases">
        <authorList>
            <person name="Chiriac C."/>
            <person name="Salcher M."/>
            <person name="Ghai R."/>
            <person name="Kavagutti S V."/>
        </authorList>
    </citation>
    <scope>NUCLEOTIDE SEQUENCE</scope>
</reference>
<feature type="region of interest" description="Disordered" evidence="1">
    <location>
        <begin position="115"/>
        <end position="145"/>
    </location>
</feature>
<dbReference type="Gene3D" id="3.10.350.10">
    <property type="entry name" value="LysM domain"/>
    <property type="match status" value="4"/>
</dbReference>
<evidence type="ECO:0000256" key="1">
    <source>
        <dbReference type="SAM" id="MobiDB-lite"/>
    </source>
</evidence>
<dbReference type="EMBL" id="CAEZXK010000009">
    <property type="protein sequence ID" value="CAB4684304.1"/>
    <property type="molecule type" value="Genomic_DNA"/>
</dbReference>
<organism evidence="3">
    <name type="scientific">freshwater metagenome</name>
    <dbReference type="NCBI Taxonomy" id="449393"/>
    <lineage>
        <taxon>unclassified sequences</taxon>
        <taxon>metagenomes</taxon>
        <taxon>ecological metagenomes</taxon>
    </lineage>
</organism>
<feature type="domain" description="LysM" evidence="2">
    <location>
        <begin position="209"/>
        <end position="253"/>
    </location>
</feature>
<protein>
    <submittedName>
        <fullName evidence="3">Unannotated protein</fullName>
    </submittedName>
</protein>
<dbReference type="PROSITE" id="PS51782">
    <property type="entry name" value="LYSM"/>
    <property type="match status" value="4"/>
</dbReference>
<dbReference type="InterPro" id="IPR036779">
    <property type="entry name" value="LysM_dom_sf"/>
</dbReference>
<feature type="compositionally biased region" description="Polar residues" evidence="1">
    <location>
        <begin position="115"/>
        <end position="124"/>
    </location>
</feature>
<dbReference type="Pfam" id="PF01476">
    <property type="entry name" value="LysM"/>
    <property type="match status" value="4"/>
</dbReference>
<dbReference type="SMART" id="SM00257">
    <property type="entry name" value="LysM"/>
    <property type="match status" value="4"/>
</dbReference>
<dbReference type="SUPFAM" id="SSF54106">
    <property type="entry name" value="LysM domain"/>
    <property type="match status" value="4"/>
</dbReference>
<feature type="compositionally biased region" description="Low complexity" evidence="1">
    <location>
        <begin position="130"/>
        <end position="139"/>
    </location>
</feature>
<dbReference type="CDD" id="cd00118">
    <property type="entry name" value="LysM"/>
    <property type="match status" value="4"/>
</dbReference>
<dbReference type="InterPro" id="IPR018392">
    <property type="entry name" value="LysM"/>
</dbReference>
<feature type="domain" description="LysM" evidence="2">
    <location>
        <begin position="269"/>
        <end position="313"/>
    </location>
</feature>